<evidence type="ECO:0000256" key="5">
    <source>
        <dbReference type="SAM" id="Coils"/>
    </source>
</evidence>
<comment type="caution">
    <text evidence="6">The sequence shown here is derived from an EMBL/GenBank/DDBJ whole genome shotgun (WGS) entry which is preliminary data.</text>
</comment>
<feature type="coiled-coil region" evidence="5">
    <location>
        <begin position="462"/>
        <end position="489"/>
    </location>
</feature>
<evidence type="ECO:0000313" key="6">
    <source>
        <dbReference type="EMBL" id="KAK5616710.1"/>
    </source>
</evidence>
<dbReference type="SUPFAM" id="SSF46966">
    <property type="entry name" value="Spectrin repeat"/>
    <property type="match status" value="1"/>
</dbReference>
<evidence type="ECO:0000256" key="4">
    <source>
        <dbReference type="ARBA" id="ARBA00023136"/>
    </source>
</evidence>
<feature type="coiled-coil region" evidence="5">
    <location>
        <begin position="169"/>
        <end position="239"/>
    </location>
</feature>
<accession>A0AAV9S5W8</accession>
<dbReference type="AlphaFoldDB" id="A0AAV9S5W8"/>
<reference evidence="6 7" key="1">
    <citation type="submission" date="2021-06" db="EMBL/GenBank/DDBJ databases">
        <authorList>
            <person name="Palmer J.M."/>
        </authorList>
    </citation>
    <scope>NUCLEOTIDE SEQUENCE [LARGE SCALE GENOMIC DNA]</scope>
    <source>
        <strain evidence="6 7">MEX-2019</strain>
        <tissue evidence="6">Muscle</tissue>
    </source>
</reference>
<keyword evidence="5" id="KW-0175">Coiled coil</keyword>
<evidence type="ECO:0000256" key="1">
    <source>
        <dbReference type="ARBA" id="ARBA00004308"/>
    </source>
</evidence>
<keyword evidence="4" id="KW-0472">Membrane</keyword>
<dbReference type="Proteomes" id="UP001311232">
    <property type="component" value="Unassembled WGS sequence"/>
</dbReference>
<evidence type="ECO:0000256" key="2">
    <source>
        <dbReference type="ARBA" id="ARBA00022553"/>
    </source>
</evidence>
<evidence type="ECO:0000313" key="7">
    <source>
        <dbReference type="Proteomes" id="UP001311232"/>
    </source>
</evidence>
<dbReference type="EMBL" id="JAHHUM010000874">
    <property type="protein sequence ID" value="KAK5616710.1"/>
    <property type="molecule type" value="Genomic_DNA"/>
</dbReference>
<name>A0AAV9S5W8_9TELE</name>
<keyword evidence="3" id="KW-0677">Repeat</keyword>
<proteinExistence type="predicted"/>
<keyword evidence="2" id="KW-0597">Phosphoprotein</keyword>
<protein>
    <submittedName>
        <fullName evidence="6">Uncharacterized protein</fullName>
    </submittedName>
</protein>
<sequence length="595" mass="68594">MQIVIPPLPVSDPSQLWIDGLTQQEALQEMQAWLKASKSQLEKYKNRIKQDQNTNMDLSRVLKYCKDCQIEASAHQATLDSFSEPLQRCSPDNDERGRYVNNQDAEQQGSLNHELLSLQDNLHVLIHEVEQDLRDRLEWDTRLKQINIWITDQNLWIYSAQTPSSQTELQRSISSCENLEEKIRQMSRALWELREKTCAQKEKSSSDRISQTDTLLQAYDALKRKNESAKQRLIQAQQLWSNLEMKQNQIMLKTIRASQTLDYYSSPRLTLQEQKHLHEKLQLLLKETQVYETDWDDLGETISSLRELISPAATAVVTDWLEKQRDSWTQVLGAVNQQSLKSQDVLVLWEVYNQLKGSLFNSLQMLQSDSTFKLGSLTEQDNTVAQAAVMVTNMESILKRANTLLCDLGEVLEVSKDLTVYLEPLAAGLVQSESRLLSRSILQLIRHVSARRDHLQEELKWLQDFENDLESLETTLEDWQRRLESGAQTDQSGLLELSGLSADLEVLNERSCSLTLGGAAARRLQRLNRCWAQTATRAEEACRQNRSFDRLVKENLFKNLEELHKEQTEAGARASRATTHRPILHMGYKCLTWDK</sequence>
<dbReference type="PANTHER" id="PTHR14514">
    <property type="entry name" value="PKA ANCHORING PROTEIN"/>
    <property type="match status" value="1"/>
</dbReference>
<dbReference type="PANTHER" id="PTHR14514:SF4">
    <property type="entry name" value="NESPRIN-2"/>
    <property type="match status" value="1"/>
</dbReference>
<keyword evidence="7" id="KW-1185">Reference proteome</keyword>
<dbReference type="Gene3D" id="1.20.58.60">
    <property type="match status" value="1"/>
</dbReference>
<feature type="coiled-coil region" evidence="5">
    <location>
        <begin position="27"/>
        <end position="61"/>
    </location>
</feature>
<organism evidence="6 7">
    <name type="scientific">Crenichthys baileyi</name>
    <name type="common">White River springfish</name>
    <dbReference type="NCBI Taxonomy" id="28760"/>
    <lineage>
        <taxon>Eukaryota</taxon>
        <taxon>Metazoa</taxon>
        <taxon>Chordata</taxon>
        <taxon>Craniata</taxon>
        <taxon>Vertebrata</taxon>
        <taxon>Euteleostomi</taxon>
        <taxon>Actinopterygii</taxon>
        <taxon>Neopterygii</taxon>
        <taxon>Teleostei</taxon>
        <taxon>Neoteleostei</taxon>
        <taxon>Acanthomorphata</taxon>
        <taxon>Ovalentaria</taxon>
        <taxon>Atherinomorphae</taxon>
        <taxon>Cyprinodontiformes</taxon>
        <taxon>Goodeidae</taxon>
        <taxon>Crenichthys</taxon>
    </lineage>
</organism>
<evidence type="ECO:0000256" key="3">
    <source>
        <dbReference type="ARBA" id="ARBA00022737"/>
    </source>
</evidence>
<gene>
    <name evidence="6" type="ORF">CRENBAI_025912</name>
</gene>
<comment type="subcellular location">
    <subcellularLocation>
        <location evidence="1">Endomembrane system</location>
    </subcellularLocation>
</comment>